<comment type="caution">
    <text evidence="2">The sequence shown here is derived from an EMBL/GenBank/DDBJ whole genome shotgun (WGS) entry which is preliminary data.</text>
</comment>
<name>A0A4Z1NYG8_9PEZI</name>
<feature type="region of interest" description="Disordered" evidence="1">
    <location>
        <begin position="1"/>
        <end position="25"/>
    </location>
</feature>
<dbReference type="AlphaFoldDB" id="A0A4Z1NYG8"/>
<gene>
    <name evidence="2" type="ORF">E6O75_ATG01712</name>
</gene>
<accession>A0A4Z1NYG8</accession>
<proteinExistence type="predicted"/>
<dbReference type="EMBL" id="SNSC02000025">
    <property type="protein sequence ID" value="TID13734.1"/>
    <property type="molecule type" value="Genomic_DNA"/>
</dbReference>
<sequence length="261" mass="28976">MREPDKDSDPKRDKVTRRSSMRGQDAIETIERPVMTDGPLEMRRNYATGKRNRAIKTTYVSPCCGGTTSISYSKLTTSKSHRVALQNHSQTEHRGFPASVIRIDSTEQQISAAILAWSCEIPRKAGFAARLREAAIQPPLEAVVVENPDPYSAIDGDHLACRIPTVVTLMVRVIIRVIASSVAARTVLHLFNNSLRLFCPLEMTMLYRMLPGALFAVGSASPTWALGKEVLTRDRSRLCGSNHFIVHSGIFLTRAATIWNE</sequence>
<evidence type="ECO:0000313" key="2">
    <source>
        <dbReference type="EMBL" id="TID13734.1"/>
    </source>
</evidence>
<evidence type="ECO:0000313" key="3">
    <source>
        <dbReference type="Proteomes" id="UP000298493"/>
    </source>
</evidence>
<reference evidence="2 3" key="1">
    <citation type="submission" date="2019-04" db="EMBL/GenBank/DDBJ databases">
        <title>High contiguity whole genome sequence and gene annotation resource for two Venturia nashicola isolates.</title>
        <authorList>
            <person name="Prokchorchik M."/>
            <person name="Won K."/>
            <person name="Lee Y."/>
            <person name="Choi E.D."/>
            <person name="Segonzac C."/>
            <person name="Sohn K.H."/>
        </authorList>
    </citation>
    <scope>NUCLEOTIDE SEQUENCE [LARGE SCALE GENOMIC DNA]</scope>
    <source>
        <strain evidence="2 3">PRI2</strain>
    </source>
</reference>
<dbReference type="Proteomes" id="UP000298493">
    <property type="component" value="Unassembled WGS sequence"/>
</dbReference>
<organism evidence="2 3">
    <name type="scientific">Venturia nashicola</name>
    <dbReference type="NCBI Taxonomy" id="86259"/>
    <lineage>
        <taxon>Eukaryota</taxon>
        <taxon>Fungi</taxon>
        <taxon>Dikarya</taxon>
        <taxon>Ascomycota</taxon>
        <taxon>Pezizomycotina</taxon>
        <taxon>Dothideomycetes</taxon>
        <taxon>Pleosporomycetidae</taxon>
        <taxon>Venturiales</taxon>
        <taxon>Venturiaceae</taxon>
        <taxon>Venturia</taxon>
    </lineage>
</organism>
<protein>
    <submittedName>
        <fullName evidence="2">Uncharacterized protein</fullName>
    </submittedName>
</protein>
<feature type="compositionally biased region" description="Basic and acidic residues" evidence="1">
    <location>
        <begin position="1"/>
        <end position="13"/>
    </location>
</feature>
<evidence type="ECO:0000256" key="1">
    <source>
        <dbReference type="SAM" id="MobiDB-lite"/>
    </source>
</evidence>
<keyword evidence="3" id="KW-1185">Reference proteome</keyword>